<dbReference type="RefSeq" id="WP_077336928.1">
    <property type="nucleotide sequence ID" value="NZ_FULE01000043.1"/>
</dbReference>
<evidence type="ECO:0000313" key="2">
    <source>
        <dbReference type="EMBL" id="SJN58739.1"/>
    </source>
</evidence>
<organism evidence="2 3">
    <name type="scientific">Vibrio ruber (strain DSM 16370 / JCM 11486 / BCRC 17186 / CECT 7878 / LMG 23124 / VR1)</name>
    <dbReference type="NCBI Taxonomy" id="1123498"/>
    <lineage>
        <taxon>Bacteria</taxon>
        <taxon>Pseudomonadati</taxon>
        <taxon>Pseudomonadota</taxon>
        <taxon>Gammaproteobacteria</taxon>
        <taxon>Vibrionales</taxon>
        <taxon>Vibrionaceae</taxon>
        <taxon>Vibrio</taxon>
    </lineage>
</organism>
<dbReference type="AlphaFoldDB" id="A0A1R4LQS4"/>
<proteinExistence type="predicted"/>
<feature type="region of interest" description="Disordered" evidence="1">
    <location>
        <begin position="64"/>
        <end position="99"/>
    </location>
</feature>
<dbReference type="STRING" id="1123498.VR7878_03014"/>
<accession>A0A1R4LQS4</accession>
<feature type="compositionally biased region" description="Polar residues" evidence="1">
    <location>
        <begin position="76"/>
        <end position="98"/>
    </location>
</feature>
<protein>
    <submittedName>
        <fullName evidence="2">Uncharacterized protein</fullName>
    </submittedName>
</protein>
<name>A0A1R4LQS4_VIBR1</name>
<dbReference type="OrthoDB" id="5873980at2"/>
<evidence type="ECO:0000256" key="1">
    <source>
        <dbReference type="SAM" id="MobiDB-lite"/>
    </source>
</evidence>
<evidence type="ECO:0000313" key="3">
    <source>
        <dbReference type="Proteomes" id="UP000188276"/>
    </source>
</evidence>
<gene>
    <name evidence="2" type="ORF">VR7878_03014</name>
</gene>
<dbReference type="EMBL" id="FULE01000043">
    <property type="protein sequence ID" value="SJN58739.1"/>
    <property type="molecule type" value="Genomic_DNA"/>
</dbReference>
<keyword evidence="3" id="KW-1185">Reference proteome</keyword>
<reference evidence="3" key="1">
    <citation type="submission" date="2017-02" db="EMBL/GenBank/DDBJ databases">
        <authorList>
            <person name="Rodrigo-Torres L."/>
            <person name="Arahal R.D."/>
            <person name="Lucena T."/>
        </authorList>
    </citation>
    <scope>NUCLEOTIDE SEQUENCE [LARGE SCALE GENOMIC DNA]</scope>
    <source>
        <strain evidence="3">CECT 7878</strain>
    </source>
</reference>
<dbReference type="Proteomes" id="UP000188276">
    <property type="component" value="Unassembled WGS sequence"/>
</dbReference>
<sequence>MNRKITAYHYSSESGLLVGTSPAFIEYGYDHYIKPQCATFTPPPEFDSATQQCRYLPESDSWQVEARSEVKEEQTETSLSTQAEPSGDTPSITDQQTLFAPAKPGAVRRLLNRLTSR</sequence>